<protein>
    <submittedName>
        <fullName evidence="2">Uncharacterized protein</fullName>
    </submittedName>
</protein>
<name>A0ABR0KEB0_9EURO</name>
<sequence>MHVKLDLNIAAEHVAIVQDTLVKGRLVKNNAKYTISGKIADAPKGIFEDFVRDAQDRERGLTQAKPRDLRLRQEMEQMQRGTSSRESSTTIASDDAVGNQENEISVKVEPPQRGVKREREDDGELQELMPPPKRPTPTIELDNDDEQDEVAPRGTKRVRDENDDDL</sequence>
<evidence type="ECO:0000313" key="3">
    <source>
        <dbReference type="Proteomes" id="UP001345013"/>
    </source>
</evidence>
<evidence type="ECO:0000256" key="1">
    <source>
        <dbReference type="SAM" id="MobiDB-lite"/>
    </source>
</evidence>
<keyword evidence="3" id="KW-1185">Reference proteome</keyword>
<evidence type="ECO:0000313" key="2">
    <source>
        <dbReference type="EMBL" id="KAK5094338.1"/>
    </source>
</evidence>
<proteinExistence type="predicted"/>
<dbReference type="EMBL" id="JAVRRG010000035">
    <property type="protein sequence ID" value="KAK5094338.1"/>
    <property type="molecule type" value="Genomic_DNA"/>
</dbReference>
<feature type="region of interest" description="Disordered" evidence="1">
    <location>
        <begin position="57"/>
        <end position="166"/>
    </location>
</feature>
<gene>
    <name evidence="2" type="ORF">LTR24_003713</name>
</gene>
<comment type="caution">
    <text evidence="2">The sequence shown here is derived from an EMBL/GenBank/DDBJ whole genome shotgun (WGS) entry which is preliminary data.</text>
</comment>
<feature type="compositionally biased region" description="Polar residues" evidence="1">
    <location>
        <begin position="79"/>
        <end position="92"/>
    </location>
</feature>
<organism evidence="2 3">
    <name type="scientific">Lithohypha guttulata</name>
    <dbReference type="NCBI Taxonomy" id="1690604"/>
    <lineage>
        <taxon>Eukaryota</taxon>
        <taxon>Fungi</taxon>
        <taxon>Dikarya</taxon>
        <taxon>Ascomycota</taxon>
        <taxon>Pezizomycotina</taxon>
        <taxon>Eurotiomycetes</taxon>
        <taxon>Chaetothyriomycetidae</taxon>
        <taxon>Chaetothyriales</taxon>
        <taxon>Trichomeriaceae</taxon>
        <taxon>Lithohypha</taxon>
    </lineage>
</organism>
<dbReference type="Proteomes" id="UP001345013">
    <property type="component" value="Unassembled WGS sequence"/>
</dbReference>
<feature type="compositionally biased region" description="Basic and acidic residues" evidence="1">
    <location>
        <begin position="57"/>
        <end position="77"/>
    </location>
</feature>
<accession>A0ABR0KEB0</accession>
<reference evidence="2 3" key="1">
    <citation type="submission" date="2023-08" db="EMBL/GenBank/DDBJ databases">
        <title>Black Yeasts Isolated from many extreme environments.</title>
        <authorList>
            <person name="Coleine C."/>
            <person name="Stajich J.E."/>
            <person name="Selbmann L."/>
        </authorList>
    </citation>
    <scope>NUCLEOTIDE SEQUENCE [LARGE SCALE GENOMIC DNA]</scope>
    <source>
        <strain evidence="2 3">CCFEE 5885</strain>
    </source>
</reference>